<keyword evidence="1" id="KW-0805">Transcription regulation</keyword>
<dbReference type="CDD" id="cd01392">
    <property type="entry name" value="HTH_LacI"/>
    <property type="match status" value="1"/>
</dbReference>
<gene>
    <name evidence="5" type="ORF">SAMN05660841_04215</name>
</gene>
<feature type="domain" description="HTH lacI-type" evidence="4">
    <location>
        <begin position="8"/>
        <end position="62"/>
    </location>
</feature>
<dbReference type="SMART" id="SM00354">
    <property type="entry name" value="HTH_LACI"/>
    <property type="match status" value="1"/>
</dbReference>
<protein>
    <submittedName>
        <fullName evidence="5">LacI family transcriptional regulator</fullName>
    </submittedName>
</protein>
<dbReference type="STRING" id="1513896.SAMN05660841_04215"/>
<sequence length="352" mass="40495">MKKDSTSIGVKELAKLANVSIGTIDRVLHDRPGVALKTKERVLAVLATHNYQPNLIARSLANRKTTRVVAIIPKESLESAYWKFPLQGIEQAALEIQPYNFLVDVQFFDQNDRQSFIDLTNELLRSDFDAVVVAPMFHAESQLLFEHCDKNGIPYVFLNSDIPDVKSVAYFGPDLFQSGCMAGQLMRYLLGTDDEILLVHISKEMETQHHLLRKEEGLLHYMDMYGMGQKLHKLMIRDTDYQTIEAEMEKVLSNQAIRLVFVTNSRVASVARYIEERRLNDLCLIGFDYLPDNITYLEKGVVDFLVCHKPIAQGYKSIMSLFRLLESKIVPEKINYMPIDIISKENYRYYEN</sequence>
<evidence type="ECO:0000313" key="5">
    <source>
        <dbReference type="EMBL" id="SKC09751.1"/>
    </source>
</evidence>
<dbReference type="SUPFAM" id="SSF53822">
    <property type="entry name" value="Periplasmic binding protein-like I"/>
    <property type="match status" value="1"/>
</dbReference>
<keyword evidence="3" id="KW-0804">Transcription</keyword>
<name>A0A1T5GMZ9_9SPHI</name>
<dbReference type="GO" id="GO:0000976">
    <property type="term" value="F:transcription cis-regulatory region binding"/>
    <property type="evidence" value="ECO:0007669"/>
    <property type="project" value="TreeGrafter"/>
</dbReference>
<keyword evidence="2" id="KW-0238">DNA-binding</keyword>
<reference evidence="6" key="1">
    <citation type="submission" date="2017-02" db="EMBL/GenBank/DDBJ databases">
        <authorList>
            <person name="Varghese N."/>
            <person name="Submissions S."/>
        </authorList>
    </citation>
    <scope>NUCLEOTIDE SEQUENCE [LARGE SCALE GENOMIC DNA]</scope>
    <source>
        <strain evidence="6">DSM 24091</strain>
    </source>
</reference>
<evidence type="ECO:0000256" key="1">
    <source>
        <dbReference type="ARBA" id="ARBA00023015"/>
    </source>
</evidence>
<dbReference type="Pfam" id="PF13407">
    <property type="entry name" value="Peripla_BP_4"/>
    <property type="match status" value="1"/>
</dbReference>
<dbReference type="InterPro" id="IPR025997">
    <property type="entry name" value="SBP_2_dom"/>
</dbReference>
<dbReference type="SUPFAM" id="SSF47413">
    <property type="entry name" value="lambda repressor-like DNA-binding domains"/>
    <property type="match status" value="1"/>
</dbReference>
<dbReference type="PROSITE" id="PS50932">
    <property type="entry name" value="HTH_LACI_2"/>
    <property type="match status" value="1"/>
</dbReference>
<dbReference type="RefSeq" id="WP_079645838.1">
    <property type="nucleotide sequence ID" value="NZ_FUZF01000028.1"/>
</dbReference>
<accession>A0A1T5GMZ9</accession>
<dbReference type="Pfam" id="PF00356">
    <property type="entry name" value="LacI"/>
    <property type="match status" value="1"/>
</dbReference>
<evidence type="ECO:0000313" key="6">
    <source>
        <dbReference type="Proteomes" id="UP000190150"/>
    </source>
</evidence>
<keyword evidence="6" id="KW-1185">Reference proteome</keyword>
<dbReference type="EMBL" id="FUZF01000028">
    <property type="protein sequence ID" value="SKC09751.1"/>
    <property type="molecule type" value="Genomic_DNA"/>
</dbReference>
<dbReference type="PANTHER" id="PTHR30146:SF144">
    <property type="entry name" value="LACI-FAMILY TRANSCRIPTION REGULATOR"/>
    <property type="match status" value="1"/>
</dbReference>
<proteinExistence type="predicted"/>
<evidence type="ECO:0000256" key="2">
    <source>
        <dbReference type="ARBA" id="ARBA00023125"/>
    </source>
</evidence>
<dbReference type="Gene3D" id="1.10.260.40">
    <property type="entry name" value="lambda repressor-like DNA-binding domains"/>
    <property type="match status" value="1"/>
</dbReference>
<dbReference type="Gene3D" id="3.40.50.2300">
    <property type="match status" value="2"/>
</dbReference>
<dbReference type="GO" id="GO:0003700">
    <property type="term" value="F:DNA-binding transcription factor activity"/>
    <property type="evidence" value="ECO:0007669"/>
    <property type="project" value="TreeGrafter"/>
</dbReference>
<dbReference type="InterPro" id="IPR028082">
    <property type="entry name" value="Peripla_BP_I"/>
</dbReference>
<dbReference type="Proteomes" id="UP000190150">
    <property type="component" value="Unassembled WGS sequence"/>
</dbReference>
<dbReference type="InterPro" id="IPR010982">
    <property type="entry name" value="Lambda_DNA-bd_dom_sf"/>
</dbReference>
<organism evidence="5 6">
    <name type="scientific">Sphingobacterium nematocida</name>
    <dbReference type="NCBI Taxonomy" id="1513896"/>
    <lineage>
        <taxon>Bacteria</taxon>
        <taxon>Pseudomonadati</taxon>
        <taxon>Bacteroidota</taxon>
        <taxon>Sphingobacteriia</taxon>
        <taxon>Sphingobacteriales</taxon>
        <taxon>Sphingobacteriaceae</taxon>
        <taxon>Sphingobacterium</taxon>
    </lineage>
</organism>
<dbReference type="InterPro" id="IPR000843">
    <property type="entry name" value="HTH_LacI"/>
</dbReference>
<evidence type="ECO:0000259" key="4">
    <source>
        <dbReference type="PROSITE" id="PS50932"/>
    </source>
</evidence>
<dbReference type="PROSITE" id="PS00356">
    <property type="entry name" value="HTH_LACI_1"/>
    <property type="match status" value="1"/>
</dbReference>
<dbReference type="OrthoDB" id="628703at2"/>
<dbReference type="AlphaFoldDB" id="A0A1T5GMZ9"/>
<dbReference type="PANTHER" id="PTHR30146">
    <property type="entry name" value="LACI-RELATED TRANSCRIPTIONAL REPRESSOR"/>
    <property type="match status" value="1"/>
</dbReference>
<evidence type="ECO:0000256" key="3">
    <source>
        <dbReference type="ARBA" id="ARBA00023163"/>
    </source>
</evidence>